<comment type="caution">
    <text evidence="2">The sequence shown here is derived from an EMBL/GenBank/DDBJ whole genome shotgun (WGS) entry which is preliminary data.</text>
</comment>
<keyword evidence="1" id="KW-0812">Transmembrane</keyword>
<keyword evidence="1" id="KW-0472">Membrane</keyword>
<reference evidence="2 3" key="1">
    <citation type="submission" date="2020-07" db="EMBL/GenBank/DDBJ databases">
        <title>Sequencing the genomes of 1000 actinobacteria strains.</title>
        <authorList>
            <person name="Klenk H.-P."/>
        </authorList>
    </citation>
    <scope>NUCLEOTIDE SEQUENCE [LARGE SCALE GENOMIC DNA]</scope>
    <source>
        <strain evidence="2 3">DSM 22083</strain>
    </source>
</reference>
<dbReference type="EMBL" id="JACCBU010000001">
    <property type="protein sequence ID" value="NYE74921.1"/>
    <property type="molecule type" value="Genomic_DNA"/>
</dbReference>
<keyword evidence="1" id="KW-1133">Transmembrane helix</keyword>
<accession>A0A7Y9IDG6</accession>
<dbReference type="RefSeq" id="WP_179757512.1">
    <property type="nucleotide sequence ID" value="NZ_JACCBU010000001.1"/>
</dbReference>
<sequence>MTSRTAAWLLALLAVPANLAMIFVALVLNFQLSRSAAAMAEATKGKFVGLLALIGLVAAIVGLVVNRRPAESGRRAWLATGIAVGGALAALAIAVLVPVPAG</sequence>
<feature type="transmembrane region" description="Helical" evidence="1">
    <location>
        <begin position="47"/>
        <end position="65"/>
    </location>
</feature>
<proteinExistence type="predicted"/>
<gene>
    <name evidence="2" type="ORF">BKA15_006250</name>
</gene>
<protein>
    <submittedName>
        <fullName evidence="2">Cobalamin synthase</fullName>
    </submittedName>
</protein>
<dbReference type="AlphaFoldDB" id="A0A7Y9IDG6"/>
<feature type="transmembrane region" description="Helical" evidence="1">
    <location>
        <begin position="7"/>
        <end position="27"/>
    </location>
</feature>
<evidence type="ECO:0000313" key="3">
    <source>
        <dbReference type="Proteomes" id="UP000569914"/>
    </source>
</evidence>
<keyword evidence="3" id="KW-1185">Reference proteome</keyword>
<evidence type="ECO:0000256" key="1">
    <source>
        <dbReference type="SAM" id="Phobius"/>
    </source>
</evidence>
<organism evidence="2 3">
    <name type="scientific">Microlunatus parietis</name>
    <dbReference type="NCBI Taxonomy" id="682979"/>
    <lineage>
        <taxon>Bacteria</taxon>
        <taxon>Bacillati</taxon>
        <taxon>Actinomycetota</taxon>
        <taxon>Actinomycetes</taxon>
        <taxon>Propionibacteriales</taxon>
        <taxon>Propionibacteriaceae</taxon>
        <taxon>Microlunatus</taxon>
    </lineage>
</organism>
<name>A0A7Y9IDG6_9ACTN</name>
<evidence type="ECO:0000313" key="2">
    <source>
        <dbReference type="EMBL" id="NYE74921.1"/>
    </source>
</evidence>
<dbReference type="Proteomes" id="UP000569914">
    <property type="component" value="Unassembled WGS sequence"/>
</dbReference>
<feature type="transmembrane region" description="Helical" evidence="1">
    <location>
        <begin position="77"/>
        <end position="99"/>
    </location>
</feature>